<dbReference type="PANTHER" id="PTHR13710">
    <property type="entry name" value="DNA HELICASE RECQ FAMILY MEMBER"/>
    <property type="match status" value="1"/>
</dbReference>
<keyword evidence="4" id="KW-1185">Reference proteome</keyword>
<dbReference type="GO" id="GO:0003676">
    <property type="term" value="F:nucleic acid binding"/>
    <property type="evidence" value="ECO:0007669"/>
    <property type="project" value="InterPro"/>
</dbReference>
<protein>
    <recommendedName>
        <fullName evidence="2">Helicase ATP-binding domain-containing protein</fullName>
    </recommendedName>
</protein>
<dbReference type="PANTHER" id="PTHR13710:SF120">
    <property type="entry name" value="BIFUNCTIONAL 3'-5' EXONUCLEASE_ATP-DEPENDENT HELICASE WRN"/>
    <property type="match status" value="1"/>
</dbReference>
<dbReference type="InParanoid" id="A7SSN4"/>
<dbReference type="AlphaFoldDB" id="A7SSN4"/>
<name>A7SSN4_NEMVE</name>
<gene>
    <name evidence="3" type="ORF">NEMVEDRAFT_v1g130162</name>
</gene>
<dbReference type="InterPro" id="IPR011545">
    <property type="entry name" value="DEAD/DEAH_box_helicase_dom"/>
</dbReference>
<dbReference type="eggNOG" id="KOG0351">
    <property type="taxonomic scope" value="Eukaryota"/>
</dbReference>
<dbReference type="PhylomeDB" id="A7SSN4"/>
<dbReference type="PROSITE" id="PS51192">
    <property type="entry name" value="HELICASE_ATP_BIND_1"/>
    <property type="match status" value="1"/>
</dbReference>
<feature type="domain" description="Helicase ATP-binding" evidence="2">
    <location>
        <begin position="38"/>
        <end position="158"/>
    </location>
</feature>
<dbReference type="OMA" id="DCKHIEV"/>
<accession>A7SSN4</accession>
<dbReference type="FunFam" id="3.40.50.300:FF:002059">
    <property type="entry name" value="ADP-dependent DNA helicase RecQ"/>
    <property type="match status" value="1"/>
</dbReference>
<sequence length="158" mass="17844">PDCKHIEVLKRYFGFSKFRPMQWKIIHLVLNLKKDVCVYPSLFTGGTAIVISPLISLMEDQVQKLALHKIPAQYLGSAQSDSSSVTSAMGEYRVVYVTPEYVACNTNFLVQLQSKVAGLTLVAIDEAHCVSQWGHDFRASYRELGRIRDKLPQVKLNE</sequence>
<dbReference type="Gene3D" id="3.40.50.300">
    <property type="entry name" value="P-loop containing nucleotide triphosphate hydrolases"/>
    <property type="match status" value="1"/>
</dbReference>
<evidence type="ECO:0000256" key="1">
    <source>
        <dbReference type="ARBA" id="ARBA00005446"/>
    </source>
</evidence>
<dbReference type="EMBL" id="DS469780">
    <property type="protein sequence ID" value="EDO33288.1"/>
    <property type="molecule type" value="Genomic_DNA"/>
</dbReference>
<evidence type="ECO:0000313" key="4">
    <source>
        <dbReference type="Proteomes" id="UP000001593"/>
    </source>
</evidence>
<evidence type="ECO:0000259" key="2">
    <source>
        <dbReference type="PROSITE" id="PS51192"/>
    </source>
</evidence>
<dbReference type="STRING" id="45351.A7SSN4"/>
<reference evidence="3 4" key="1">
    <citation type="journal article" date="2007" name="Science">
        <title>Sea anemone genome reveals ancestral eumetazoan gene repertoire and genomic organization.</title>
        <authorList>
            <person name="Putnam N.H."/>
            <person name="Srivastava M."/>
            <person name="Hellsten U."/>
            <person name="Dirks B."/>
            <person name="Chapman J."/>
            <person name="Salamov A."/>
            <person name="Terry A."/>
            <person name="Shapiro H."/>
            <person name="Lindquist E."/>
            <person name="Kapitonov V.V."/>
            <person name="Jurka J."/>
            <person name="Genikhovich G."/>
            <person name="Grigoriev I.V."/>
            <person name="Lucas S.M."/>
            <person name="Steele R.E."/>
            <person name="Finnerty J.R."/>
            <person name="Technau U."/>
            <person name="Martindale M.Q."/>
            <person name="Rokhsar D.S."/>
        </authorList>
    </citation>
    <scope>NUCLEOTIDE SEQUENCE [LARGE SCALE GENOMIC DNA]</scope>
    <source>
        <strain evidence="4">CH2 X CH6</strain>
    </source>
</reference>
<organism evidence="3 4">
    <name type="scientific">Nematostella vectensis</name>
    <name type="common">Starlet sea anemone</name>
    <dbReference type="NCBI Taxonomy" id="45351"/>
    <lineage>
        <taxon>Eukaryota</taxon>
        <taxon>Metazoa</taxon>
        <taxon>Cnidaria</taxon>
        <taxon>Anthozoa</taxon>
        <taxon>Hexacorallia</taxon>
        <taxon>Actiniaria</taxon>
        <taxon>Edwardsiidae</taxon>
        <taxon>Nematostella</taxon>
    </lineage>
</organism>
<dbReference type="SUPFAM" id="SSF52540">
    <property type="entry name" value="P-loop containing nucleoside triphosphate hydrolases"/>
    <property type="match status" value="1"/>
</dbReference>
<proteinExistence type="inferred from homology"/>
<dbReference type="InterPro" id="IPR014001">
    <property type="entry name" value="Helicase_ATP-bd"/>
</dbReference>
<dbReference type="InterPro" id="IPR027417">
    <property type="entry name" value="P-loop_NTPase"/>
</dbReference>
<feature type="non-terminal residue" evidence="3">
    <location>
        <position position="158"/>
    </location>
</feature>
<dbReference type="Pfam" id="PF00270">
    <property type="entry name" value="DEAD"/>
    <property type="match status" value="1"/>
</dbReference>
<evidence type="ECO:0000313" key="3">
    <source>
        <dbReference type="EMBL" id="EDO33288.1"/>
    </source>
</evidence>
<dbReference type="HOGENOM" id="CLU_001103_17_3_1"/>
<dbReference type="Proteomes" id="UP000001593">
    <property type="component" value="Unassembled WGS sequence"/>
</dbReference>
<comment type="similarity">
    <text evidence="1">Belongs to the helicase family. RecQ subfamily.</text>
</comment>
<dbReference type="GO" id="GO:0005524">
    <property type="term" value="F:ATP binding"/>
    <property type="evidence" value="ECO:0007669"/>
    <property type="project" value="InterPro"/>
</dbReference>